<evidence type="ECO:0000313" key="1">
    <source>
        <dbReference type="EMBL" id="MBD1398806.1"/>
    </source>
</evidence>
<comment type="caution">
    <text evidence="1">The sequence shown here is derived from an EMBL/GenBank/DDBJ whole genome shotgun (WGS) entry which is preliminary data.</text>
</comment>
<sequence length="99" mass="11633">METTKAKTITCTTPQCIIQHFCQSYTFEEVQEALWHSQHPHLLATFNELDPLHTDKLTVFYENIEILLSAVYQLPDLPPPRQEEEATMTLYFARDQRHV</sequence>
<accession>A0ABR7XLG1</accession>
<dbReference type="RefSeq" id="WP_191184939.1">
    <property type="nucleotide sequence ID" value="NZ_JACXAJ010000011.1"/>
</dbReference>
<keyword evidence="2" id="KW-1185">Reference proteome</keyword>
<dbReference type="EMBL" id="JACXAJ010000011">
    <property type="protein sequence ID" value="MBD1398806.1"/>
    <property type="molecule type" value="Genomic_DNA"/>
</dbReference>
<organism evidence="1 2">
    <name type="scientific">Pontibacter aquaedesilientis</name>
    <dbReference type="NCBI Taxonomy" id="2766980"/>
    <lineage>
        <taxon>Bacteria</taxon>
        <taxon>Pseudomonadati</taxon>
        <taxon>Bacteroidota</taxon>
        <taxon>Cytophagia</taxon>
        <taxon>Cytophagales</taxon>
        <taxon>Hymenobacteraceae</taxon>
        <taxon>Pontibacter</taxon>
    </lineage>
</organism>
<gene>
    <name evidence="1" type="ORF">H9Q13_16660</name>
</gene>
<evidence type="ECO:0000313" key="2">
    <source>
        <dbReference type="Proteomes" id="UP000625551"/>
    </source>
</evidence>
<protein>
    <submittedName>
        <fullName evidence="1">Uncharacterized protein</fullName>
    </submittedName>
</protein>
<reference evidence="1 2" key="1">
    <citation type="submission" date="2020-09" db="EMBL/GenBank/DDBJ databases">
        <title>Genome sequencing and assembly of Pontibacter sp.</title>
        <authorList>
            <person name="Chhetri G."/>
        </authorList>
    </citation>
    <scope>NUCLEOTIDE SEQUENCE [LARGE SCALE GENOMIC DNA]</scope>
    <source>
        <strain evidence="1 2">JH31</strain>
    </source>
</reference>
<name>A0ABR7XLG1_9BACT</name>
<proteinExistence type="predicted"/>
<dbReference type="Proteomes" id="UP000625551">
    <property type="component" value="Unassembled WGS sequence"/>
</dbReference>